<feature type="compositionally biased region" description="Basic and acidic residues" evidence="1">
    <location>
        <begin position="233"/>
        <end position="246"/>
    </location>
</feature>
<dbReference type="InterPro" id="IPR027417">
    <property type="entry name" value="P-loop_NTPase"/>
</dbReference>
<dbReference type="SUPFAM" id="SSF52540">
    <property type="entry name" value="P-loop containing nucleoside triphosphate hydrolases"/>
    <property type="match status" value="1"/>
</dbReference>
<gene>
    <name evidence="2" type="ORF">RFI_35160</name>
</gene>
<reference evidence="2 3" key="1">
    <citation type="journal article" date="2013" name="Curr. Biol.">
        <title>The Genome of the Foraminiferan Reticulomyxa filosa.</title>
        <authorList>
            <person name="Glockner G."/>
            <person name="Hulsmann N."/>
            <person name="Schleicher M."/>
            <person name="Noegel A.A."/>
            <person name="Eichinger L."/>
            <person name="Gallinger C."/>
            <person name="Pawlowski J."/>
            <person name="Sierra R."/>
            <person name="Euteneuer U."/>
            <person name="Pillet L."/>
            <person name="Moustafa A."/>
            <person name="Platzer M."/>
            <person name="Groth M."/>
            <person name="Szafranski K."/>
            <person name="Schliwa M."/>
        </authorList>
    </citation>
    <scope>NUCLEOTIDE SEQUENCE [LARGE SCALE GENOMIC DNA]</scope>
</reference>
<evidence type="ECO:0000313" key="2">
    <source>
        <dbReference type="EMBL" id="ETO02276.1"/>
    </source>
</evidence>
<dbReference type="AlphaFoldDB" id="X6LLP0"/>
<keyword evidence="3" id="KW-1185">Reference proteome</keyword>
<organism evidence="2 3">
    <name type="scientific">Reticulomyxa filosa</name>
    <dbReference type="NCBI Taxonomy" id="46433"/>
    <lineage>
        <taxon>Eukaryota</taxon>
        <taxon>Sar</taxon>
        <taxon>Rhizaria</taxon>
        <taxon>Retaria</taxon>
        <taxon>Foraminifera</taxon>
        <taxon>Monothalamids</taxon>
        <taxon>Reticulomyxidae</taxon>
        <taxon>Reticulomyxa</taxon>
    </lineage>
</organism>
<sequence length="870" mass="98588">MQSKENKAKSFSYLLLKRNIQSFNEEKKWSHLFAKQTMKAKYFVIETYGTENVIFKPEQLKSDGRMSEGSKEENWEQLLQMTKDQLKLTSTSTFLFIKKDNPDDQIDNDGDLMDSVFFLPVSKKKKKKTMCKYTLKKKCKRCLVITKEDEQLTWCPKNSNDPNFRHELDKQDWDEHFEDLKQAIGVGDNFKSLKESEKRIIQSGEDLKAVWIERYDEDKPWLQLKVLNQTTSKENETDQPKREMSRNYEYSGNKSAQSTTNAESEGDDSPEVRYQLQSAVQDMRGTQGLNNTDKGDDEKIYNESPQRHRVTQSANSMIVQENGYFNIKEMLELVEKAEEAAMEIKDKNVILFLGSTGTGKSTLIHFLAGSTMEKQIVDGKPHIAPVNVKDALITVKTSPYAKSETRYIAAVPIDLKARGVIGGSDTIVLCDTPGFEDTNGPEVDVANGVGIVKALQNCKSVKPVILMSYIALGNRMSCVKDLARTLVGIISSIEDHLCAFSYVFTKFPEDQKQYIHAFTKDTCDSIPKDEADEGYKAILTDIAKQTRKNVIAPDLLQDSSIELFESFINTKNFIKNPKEVFQPFLTEKSSAAVRLQVEKHKSDIILAFQHDNYQIAQIKLNELQALNNVLKNDSIESEYNDCAKKLTQQWNGKIEQAKSVFNKSIVAPHAISREDVLAYKKTIDELKSADPLRSHLKDAISADALVQNLNDQTHHLINEIEKSMENEIALKVHLDKLAQVKNVFPNFASAYKQACQTLAKLLTNSVNNAKECIEKNNLEAVVRVLPLQSNLATLFDVKKEIQHLEILLMTHLNSVVNKGIVVTKRAVKDESDSKKQENDDNSSSVRVSKLTKSDIELLETNVTILEIAMN</sequence>
<evidence type="ECO:0008006" key="4">
    <source>
        <dbReference type="Google" id="ProtNLM"/>
    </source>
</evidence>
<feature type="non-terminal residue" evidence="2">
    <location>
        <position position="870"/>
    </location>
</feature>
<feature type="compositionally biased region" description="Polar residues" evidence="1">
    <location>
        <begin position="248"/>
        <end position="263"/>
    </location>
</feature>
<protein>
    <recommendedName>
        <fullName evidence="4">G domain-containing protein</fullName>
    </recommendedName>
</protein>
<name>X6LLP0_RETFI</name>
<accession>X6LLP0</accession>
<dbReference type="Proteomes" id="UP000023152">
    <property type="component" value="Unassembled WGS sequence"/>
</dbReference>
<evidence type="ECO:0000313" key="3">
    <source>
        <dbReference type="Proteomes" id="UP000023152"/>
    </source>
</evidence>
<dbReference type="OrthoDB" id="8954335at2759"/>
<dbReference type="Gene3D" id="3.40.50.300">
    <property type="entry name" value="P-loop containing nucleotide triphosphate hydrolases"/>
    <property type="match status" value="1"/>
</dbReference>
<proteinExistence type="predicted"/>
<comment type="caution">
    <text evidence="2">The sequence shown here is derived from an EMBL/GenBank/DDBJ whole genome shotgun (WGS) entry which is preliminary data.</text>
</comment>
<evidence type="ECO:0000256" key="1">
    <source>
        <dbReference type="SAM" id="MobiDB-lite"/>
    </source>
</evidence>
<dbReference type="EMBL" id="ASPP01036211">
    <property type="protein sequence ID" value="ETO02276.1"/>
    <property type="molecule type" value="Genomic_DNA"/>
</dbReference>
<feature type="region of interest" description="Disordered" evidence="1">
    <location>
        <begin position="231"/>
        <end position="302"/>
    </location>
</feature>